<accession>A0ABS8DPQ6</accession>
<name>A0ABS8DPQ6_9GAMM</name>
<feature type="domain" description="MobA-like NTP transferase" evidence="9">
    <location>
        <begin position="9"/>
        <end position="164"/>
    </location>
</feature>
<keyword evidence="11" id="KW-1185">Reference proteome</keyword>
<keyword evidence="4 8" id="KW-0547">Nucleotide-binding</keyword>
<keyword evidence="2 8" id="KW-0808">Transferase</keyword>
<proteinExistence type="inferred from homology"/>
<evidence type="ECO:0000313" key="11">
    <source>
        <dbReference type="Proteomes" id="UP001319882"/>
    </source>
</evidence>
<comment type="subunit">
    <text evidence="8">Monomer.</text>
</comment>
<evidence type="ECO:0000256" key="3">
    <source>
        <dbReference type="ARBA" id="ARBA00022723"/>
    </source>
</evidence>
<reference evidence="10 11" key="1">
    <citation type="journal article" date="2021" name="Sci. Rep.">
        <title>Genome analysis of a halophilic bacterium Halomonas malpeensis YU-PRIM-29(T) reveals its exopolysaccharide and pigment producing capabilities.</title>
        <authorList>
            <person name="Athmika"/>
            <person name="Ghate S.D."/>
            <person name="Arun A.B."/>
            <person name="Rao S.S."/>
            <person name="Kumar S.T.A."/>
            <person name="Kandiyil M.K."/>
            <person name="Saptami K."/>
            <person name="Rekha P.D."/>
        </authorList>
    </citation>
    <scope>NUCLEOTIDE SEQUENCE [LARGE SCALE GENOMIC DNA]</scope>
    <source>
        <strain evidence="11">prim 29</strain>
    </source>
</reference>
<evidence type="ECO:0000256" key="7">
    <source>
        <dbReference type="ARBA" id="ARBA00023150"/>
    </source>
</evidence>
<dbReference type="PANTHER" id="PTHR19136">
    <property type="entry name" value="MOLYBDENUM COFACTOR GUANYLYLTRANSFERASE"/>
    <property type="match status" value="1"/>
</dbReference>
<feature type="binding site" evidence="8">
    <location>
        <position position="101"/>
    </location>
    <ligand>
        <name>Mg(2+)</name>
        <dbReference type="ChEBI" id="CHEBI:18420"/>
    </ligand>
</feature>
<evidence type="ECO:0000313" key="10">
    <source>
        <dbReference type="EMBL" id="MCB8888264.1"/>
    </source>
</evidence>
<evidence type="ECO:0000256" key="6">
    <source>
        <dbReference type="ARBA" id="ARBA00023134"/>
    </source>
</evidence>
<evidence type="ECO:0000256" key="1">
    <source>
        <dbReference type="ARBA" id="ARBA00022490"/>
    </source>
</evidence>
<dbReference type="EC" id="2.7.7.77" evidence="8"/>
<dbReference type="InterPro" id="IPR029044">
    <property type="entry name" value="Nucleotide-diphossugar_trans"/>
</dbReference>
<dbReference type="Proteomes" id="UP001319882">
    <property type="component" value="Unassembled WGS sequence"/>
</dbReference>
<keyword evidence="10" id="KW-0548">Nucleotidyltransferase</keyword>
<feature type="binding site" evidence="8">
    <location>
        <position position="71"/>
    </location>
    <ligand>
        <name>GTP</name>
        <dbReference type="ChEBI" id="CHEBI:37565"/>
    </ligand>
</feature>
<dbReference type="InterPro" id="IPR013482">
    <property type="entry name" value="Molybde_CF_guanTrfase"/>
</dbReference>
<keyword evidence="1 8" id="KW-0963">Cytoplasm</keyword>
<dbReference type="InterPro" id="IPR025877">
    <property type="entry name" value="MobA-like_NTP_Trfase"/>
</dbReference>
<keyword evidence="7 8" id="KW-0501">Molybdenum cofactor biosynthesis</keyword>
<dbReference type="CDD" id="cd02503">
    <property type="entry name" value="MobA"/>
    <property type="match status" value="1"/>
</dbReference>
<dbReference type="NCBIfam" id="TIGR02665">
    <property type="entry name" value="molyb_mobA"/>
    <property type="match status" value="1"/>
</dbReference>
<feature type="binding site" evidence="8">
    <location>
        <begin position="12"/>
        <end position="14"/>
    </location>
    <ligand>
        <name>GTP</name>
        <dbReference type="ChEBI" id="CHEBI:37565"/>
    </ligand>
</feature>
<feature type="binding site" evidence="8">
    <location>
        <position position="101"/>
    </location>
    <ligand>
        <name>GTP</name>
        <dbReference type="ChEBI" id="CHEBI:37565"/>
    </ligand>
</feature>
<keyword evidence="3 8" id="KW-0479">Metal-binding</keyword>
<sequence length="203" mass="22052">MIAKDELTGLVLAGGEGRRMGGRDKGLDPFEGAPLFTHALDRLEGRVSEVLISANRNADAYALFGHRVIGDLEPGFQGPLMGILSGLEVAITPWLVVLPCDTPLLPDDVVERLVAGIGTARIGVAFDGERRHPTVALIDTSLADDLRAFLASGERKLTRWYDRHANCDVDMAHAPGAFVNLNDEAHKQRLELDRAARRARPSQ</sequence>
<keyword evidence="5 8" id="KW-0460">Magnesium</keyword>
<comment type="caution">
    <text evidence="8">Lacks conserved residue(s) required for the propagation of feature annotation.</text>
</comment>
<comment type="caution">
    <text evidence="10">The sequence shown here is derived from an EMBL/GenBank/DDBJ whole genome shotgun (WGS) entry which is preliminary data.</text>
</comment>
<dbReference type="EMBL" id="WHVL01000001">
    <property type="protein sequence ID" value="MCB8888264.1"/>
    <property type="molecule type" value="Genomic_DNA"/>
</dbReference>
<evidence type="ECO:0000256" key="5">
    <source>
        <dbReference type="ARBA" id="ARBA00022842"/>
    </source>
</evidence>
<comment type="catalytic activity">
    <reaction evidence="8">
        <text>Mo-molybdopterin + GTP + H(+) = Mo-molybdopterin guanine dinucleotide + diphosphate</text>
        <dbReference type="Rhea" id="RHEA:34243"/>
        <dbReference type="ChEBI" id="CHEBI:15378"/>
        <dbReference type="ChEBI" id="CHEBI:33019"/>
        <dbReference type="ChEBI" id="CHEBI:37565"/>
        <dbReference type="ChEBI" id="CHEBI:71302"/>
        <dbReference type="ChEBI" id="CHEBI:71310"/>
        <dbReference type="EC" id="2.7.7.77"/>
    </reaction>
</comment>
<evidence type="ECO:0000256" key="2">
    <source>
        <dbReference type="ARBA" id="ARBA00022679"/>
    </source>
</evidence>
<feature type="binding site" evidence="8">
    <location>
        <position position="25"/>
    </location>
    <ligand>
        <name>GTP</name>
        <dbReference type="ChEBI" id="CHEBI:37565"/>
    </ligand>
</feature>
<evidence type="ECO:0000259" key="9">
    <source>
        <dbReference type="Pfam" id="PF12804"/>
    </source>
</evidence>
<organism evidence="10 11">
    <name type="scientific">Vreelandella malpeensis</name>
    <dbReference type="NCBI Taxonomy" id="1172368"/>
    <lineage>
        <taxon>Bacteria</taxon>
        <taxon>Pseudomonadati</taxon>
        <taxon>Pseudomonadota</taxon>
        <taxon>Gammaproteobacteria</taxon>
        <taxon>Oceanospirillales</taxon>
        <taxon>Halomonadaceae</taxon>
        <taxon>Vreelandella</taxon>
    </lineage>
</organism>
<comment type="function">
    <text evidence="8">Transfers a GMP moiety from GTP to Mo-molybdopterin (Mo-MPT) cofactor (Moco or molybdenum cofactor) to form Mo-molybdopterin guanine dinucleotide (Mo-MGD) cofactor.</text>
</comment>
<dbReference type="PANTHER" id="PTHR19136:SF81">
    <property type="entry name" value="MOLYBDENUM COFACTOR GUANYLYLTRANSFERASE"/>
    <property type="match status" value="1"/>
</dbReference>
<dbReference type="Gene3D" id="3.90.550.10">
    <property type="entry name" value="Spore Coat Polysaccharide Biosynthesis Protein SpsA, Chain A"/>
    <property type="match status" value="1"/>
</dbReference>
<evidence type="ECO:0000256" key="8">
    <source>
        <dbReference type="HAMAP-Rule" id="MF_00316"/>
    </source>
</evidence>
<dbReference type="GO" id="GO:0061603">
    <property type="term" value="F:molybdenum cofactor guanylyltransferase activity"/>
    <property type="evidence" value="ECO:0007669"/>
    <property type="project" value="UniProtKB-EC"/>
</dbReference>
<dbReference type="SUPFAM" id="SSF53448">
    <property type="entry name" value="Nucleotide-diphospho-sugar transferases"/>
    <property type="match status" value="1"/>
</dbReference>
<dbReference type="HAMAP" id="MF_00316">
    <property type="entry name" value="MobA"/>
    <property type="match status" value="1"/>
</dbReference>
<dbReference type="Pfam" id="PF12804">
    <property type="entry name" value="NTP_transf_3"/>
    <property type="match status" value="1"/>
</dbReference>
<keyword evidence="6 8" id="KW-0342">GTP-binding</keyword>
<protein>
    <recommendedName>
        <fullName evidence="8">Molybdenum cofactor guanylyltransferase</fullName>
        <shortName evidence="8">MoCo guanylyltransferase</shortName>
        <ecNumber evidence="8">2.7.7.77</ecNumber>
    </recommendedName>
    <alternativeName>
        <fullName evidence="8">GTP:molybdopterin guanylyltransferase</fullName>
    </alternativeName>
    <alternativeName>
        <fullName evidence="8">Mo-MPT guanylyltransferase</fullName>
    </alternativeName>
    <alternativeName>
        <fullName evidence="8">Molybdopterin guanylyltransferase</fullName>
    </alternativeName>
    <alternativeName>
        <fullName evidence="8">Molybdopterin-guanine dinucleotide synthase</fullName>
        <shortName evidence="8">MGD synthase</shortName>
    </alternativeName>
</protein>
<evidence type="ECO:0000256" key="4">
    <source>
        <dbReference type="ARBA" id="ARBA00022741"/>
    </source>
</evidence>
<comment type="similarity">
    <text evidence="8">Belongs to the MobA family.</text>
</comment>
<comment type="subcellular location">
    <subcellularLocation>
        <location evidence="8">Cytoplasm</location>
    </subcellularLocation>
</comment>
<comment type="cofactor">
    <cofactor evidence="8">
        <name>Mg(2+)</name>
        <dbReference type="ChEBI" id="CHEBI:18420"/>
    </cofactor>
</comment>
<comment type="domain">
    <text evidence="8">The N-terminal domain determines nucleotide recognition and specific binding, while the C-terminal domain determines the specific binding to the target protein.</text>
</comment>
<gene>
    <name evidence="8 10" type="primary">mobA</name>
    <name evidence="10" type="ORF">GEV37_03865</name>
</gene>
<dbReference type="RefSeq" id="WP_227388870.1">
    <property type="nucleotide sequence ID" value="NZ_JBHSCJ010000003.1"/>
</dbReference>